<dbReference type="OrthoDB" id="9956232at2"/>
<proteinExistence type="predicted"/>
<dbReference type="HOGENOM" id="CLU_2636039_0_0_9"/>
<sequence>MKYYELIFGNYKENPDWSIVIKGIRKPTVIEANEFCASDVAYYGEVTEVFDISEDDVYTDFHTENIDNWPVFGLDCL</sequence>
<dbReference type="KEGG" id="sri:SELR_pSRC300600"/>
<dbReference type="EMBL" id="AP012300">
    <property type="protein sequence ID" value="BAL85133.1"/>
    <property type="molecule type" value="Genomic_DNA"/>
</dbReference>
<dbReference type="AlphaFoldDB" id="I0GWJ6"/>
<name>I0GWJ6_SELRL</name>
<gene>
    <name evidence="1" type="ordered locus">SELR_pSRC300600</name>
</gene>
<organism evidence="1 2">
    <name type="scientific">Selenomonas ruminantium subsp. lactilytica (strain NBRC 103574 / TAM6421)</name>
    <dbReference type="NCBI Taxonomy" id="927704"/>
    <lineage>
        <taxon>Bacteria</taxon>
        <taxon>Bacillati</taxon>
        <taxon>Bacillota</taxon>
        <taxon>Negativicutes</taxon>
        <taxon>Selenomonadales</taxon>
        <taxon>Selenomonadaceae</taxon>
        <taxon>Selenomonas</taxon>
    </lineage>
</organism>
<evidence type="ECO:0000313" key="1">
    <source>
        <dbReference type="EMBL" id="BAL85133.1"/>
    </source>
</evidence>
<reference evidence="1 2" key="1">
    <citation type="submission" date="2011-10" db="EMBL/GenBank/DDBJ databases">
        <title>Whole genome sequence of Selenomonas ruminantium subsp. lactilytica TAM6421.</title>
        <authorList>
            <person name="Oguchi A."/>
            <person name="Ankai A."/>
            <person name="Kaneko J."/>
            <person name="Yamada-Narita S."/>
            <person name="Fukui S."/>
            <person name="Takahashi M."/>
            <person name="Onodera T."/>
            <person name="Kojima S."/>
            <person name="Fushimi T."/>
            <person name="Abe N."/>
            <person name="Kamio Y."/>
            <person name="Yamazaki S."/>
            <person name="Fujita N."/>
        </authorList>
    </citation>
    <scope>NUCLEOTIDE SEQUENCE [LARGE SCALE GENOMIC DNA]</scope>
    <source>
        <strain evidence="2">NBRC 103574 / TAM6421</strain>
        <plasmid evidence="1 2">pSRC3</plasmid>
    </source>
</reference>
<evidence type="ECO:0000313" key="2">
    <source>
        <dbReference type="Proteomes" id="UP000007887"/>
    </source>
</evidence>
<dbReference type="RefSeq" id="WP_014426151.1">
    <property type="nucleotide sequence ID" value="NC_017073.1"/>
</dbReference>
<keyword evidence="1" id="KW-0614">Plasmid</keyword>
<geneLocation type="plasmid" evidence="1 2">
    <name>pSRC3</name>
</geneLocation>
<protein>
    <submittedName>
        <fullName evidence="1">Uncharacterized protein</fullName>
    </submittedName>
</protein>
<dbReference type="Proteomes" id="UP000007887">
    <property type="component" value="Plasmid pSRC3"/>
</dbReference>
<accession>I0GWJ6</accession>
<dbReference type="PATRIC" id="fig|927704.6.peg.3374"/>